<dbReference type="RefSeq" id="WP_408083680.1">
    <property type="nucleotide sequence ID" value="NZ_JBELPZ010000002.1"/>
</dbReference>
<gene>
    <name evidence="1" type="ORF">ABS766_03250</name>
</gene>
<keyword evidence="2" id="KW-1185">Reference proteome</keyword>
<name>A0ABW8YU03_9FLAO</name>
<evidence type="ECO:0000313" key="1">
    <source>
        <dbReference type="EMBL" id="MFL9843430.1"/>
    </source>
</evidence>
<dbReference type="Proteomes" id="UP001629156">
    <property type="component" value="Unassembled WGS sequence"/>
</dbReference>
<proteinExistence type="predicted"/>
<accession>A0ABW8YU03</accession>
<organism evidence="1 2">
    <name type="scientific">Flavobacterium rhizosphaerae</name>
    <dbReference type="NCBI Taxonomy" id="3163298"/>
    <lineage>
        <taxon>Bacteria</taxon>
        <taxon>Pseudomonadati</taxon>
        <taxon>Bacteroidota</taxon>
        <taxon>Flavobacteriia</taxon>
        <taxon>Flavobacteriales</taxon>
        <taxon>Flavobacteriaceae</taxon>
        <taxon>Flavobacterium</taxon>
    </lineage>
</organism>
<sequence length="116" mass="13720">MEHYFILLQLPGKPEDRFCEGNKKPHEFWHNVADMIQKGKARIISQRQDTGVSEEFRGHIKRIRKFKTYIILNLHLDSNECLDKKAIFKKAARWISNPEHEVLIETSDNFQLVSID</sequence>
<comment type="caution">
    <text evidence="1">The sequence shown here is derived from an EMBL/GenBank/DDBJ whole genome shotgun (WGS) entry which is preliminary data.</text>
</comment>
<evidence type="ECO:0000313" key="2">
    <source>
        <dbReference type="Proteomes" id="UP001629156"/>
    </source>
</evidence>
<protein>
    <submittedName>
        <fullName evidence="1">Uncharacterized protein</fullName>
    </submittedName>
</protein>
<reference evidence="1 2" key="1">
    <citation type="submission" date="2024-06" db="EMBL/GenBank/DDBJ databases">
        <authorList>
            <person name="Kaempfer P."/>
            <person name="Viver T."/>
        </authorList>
    </citation>
    <scope>NUCLEOTIDE SEQUENCE [LARGE SCALE GENOMIC DNA]</scope>
    <source>
        <strain evidence="1 2">ST-119</strain>
    </source>
</reference>
<dbReference type="EMBL" id="JBELPZ010000002">
    <property type="protein sequence ID" value="MFL9843430.1"/>
    <property type="molecule type" value="Genomic_DNA"/>
</dbReference>